<dbReference type="Proteomes" id="UP001202328">
    <property type="component" value="Unassembled WGS sequence"/>
</dbReference>
<evidence type="ECO:0000313" key="1">
    <source>
        <dbReference type="EMBL" id="KAI3902400.1"/>
    </source>
</evidence>
<name>A0AAD4SDU5_9MAGN</name>
<comment type="caution">
    <text evidence="1">The sequence shown here is derived from an EMBL/GenBank/DDBJ whole genome shotgun (WGS) entry which is preliminary data.</text>
</comment>
<dbReference type="EMBL" id="JAJJMB010011369">
    <property type="protein sequence ID" value="KAI3902400.1"/>
    <property type="molecule type" value="Genomic_DNA"/>
</dbReference>
<accession>A0AAD4SDU5</accession>
<reference evidence="1" key="1">
    <citation type="submission" date="2022-04" db="EMBL/GenBank/DDBJ databases">
        <title>A functionally conserved STORR gene fusion in Papaver species that diverged 16.8 million years ago.</title>
        <authorList>
            <person name="Catania T."/>
        </authorList>
    </citation>
    <scope>NUCLEOTIDE SEQUENCE</scope>
    <source>
        <strain evidence="1">S-188037</strain>
    </source>
</reference>
<keyword evidence="2" id="KW-1185">Reference proteome</keyword>
<gene>
    <name evidence="1" type="ORF">MKW98_030550</name>
</gene>
<protein>
    <submittedName>
        <fullName evidence="1">Uncharacterized protein</fullName>
    </submittedName>
</protein>
<organism evidence="1 2">
    <name type="scientific">Papaver atlanticum</name>
    <dbReference type="NCBI Taxonomy" id="357466"/>
    <lineage>
        <taxon>Eukaryota</taxon>
        <taxon>Viridiplantae</taxon>
        <taxon>Streptophyta</taxon>
        <taxon>Embryophyta</taxon>
        <taxon>Tracheophyta</taxon>
        <taxon>Spermatophyta</taxon>
        <taxon>Magnoliopsida</taxon>
        <taxon>Ranunculales</taxon>
        <taxon>Papaveraceae</taxon>
        <taxon>Papaveroideae</taxon>
        <taxon>Papaver</taxon>
    </lineage>
</organism>
<dbReference type="AlphaFoldDB" id="A0AAD4SDU5"/>
<evidence type="ECO:0000313" key="2">
    <source>
        <dbReference type="Proteomes" id="UP001202328"/>
    </source>
</evidence>
<proteinExistence type="predicted"/>
<sequence length="77" mass="8640">MNGRDERSSSSCFPEAQLLTLVFLIKKNRESLDSKFVFISKQKVIVACLLLVFKKVHASGFGSLDLMSRVLVKYKGS</sequence>